<dbReference type="AlphaFoldDB" id="A0ABD3UC20"/>
<dbReference type="PANTHER" id="PTHR11360:SF284">
    <property type="entry name" value="EG:103B4.3 PROTEIN-RELATED"/>
    <property type="match status" value="1"/>
</dbReference>
<evidence type="ECO:0000313" key="5">
    <source>
        <dbReference type="Proteomes" id="UP001634394"/>
    </source>
</evidence>
<feature type="transmembrane region" description="Helical" evidence="2">
    <location>
        <begin position="547"/>
        <end position="566"/>
    </location>
</feature>
<evidence type="ECO:0000313" key="4">
    <source>
        <dbReference type="EMBL" id="KAL3847026.1"/>
    </source>
</evidence>
<gene>
    <name evidence="4" type="ORF">ACJMK2_017962</name>
</gene>
<feature type="transmembrane region" description="Helical" evidence="2">
    <location>
        <begin position="108"/>
        <end position="132"/>
    </location>
</feature>
<dbReference type="PANTHER" id="PTHR11360">
    <property type="entry name" value="MONOCARBOXYLATE TRANSPORTER"/>
    <property type="match status" value="1"/>
</dbReference>
<dbReference type="PROSITE" id="PS50850">
    <property type="entry name" value="MFS"/>
    <property type="match status" value="1"/>
</dbReference>
<dbReference type="GO" id="GO:0016020">
    <property type="term" value="C:membrane"/>
    <property type="evidence" value="ECO:0007669"/>
    <property type="project" value="UniProtKB-SubCell"/>
</dbReference>
<feature type="transmembrane region" description="Helical" evidence="2">
    <location>
        <begin position="174"/>
        <end position="192"/>
    </location>
</feature>
<comment type="caution">
    <text evidence="4">The sequence shown here is derived from an EMBL/GenBank/DDBJ whole genome shotgun (WGS) entry which is preliminary data.</text>
</comment>
<dbReference type="SUPFAM" id="SSF103473">
    <property type="entry name" value="MFS general substrate transporter"/>
    <property type="match status" value="1"/>
</dbReference>
<keyword evidence="5" id="KW-1185">Reference proteome</keyword>
<feature type="transmembrane region" description="Helical" evidence="2">
    <location>
        <begin position="511"/>
        <end position="535"/>
    </location>
</feature>
<proteinExistence type="predicted"/>
<name>A0ABD3UC20_SINWO</name>
<feature type="transmembrane region" description="Helical" evidence="2">
    <location>
        <begin position="141"/>
        <end position="162"/>
    </location>
</feature>
<dbReference type="InterPro" id="IPR050327">
    <property type="entry name" value="Proton-linked_MCT"/>
</dbReference>
<organism evidence="4 5">
    <name type="scientific">Sinanodonta woodiana</name>
    <name type="common">Chinese pond mussel</name>
    <name type="synonym">Anodonta woodiana</name>
    <dbReference type="NCBI Taxonomy" id="1069815"/>
    <lineage>
        <taxon>Eukaryota</taxon>
        <taxon>Metazoa</taxon>
        <taxon>Spiralia</taxon>
        <taxon>Lophotrochozoa</taxon>
        <taxon>Mollusca</taxon>
        <taxon>Bivalvia</taxon>
        <taxon>Autobranchia</taxon>
        <taxon>Heteroconchia</taxon>
        <taxon>Palaeoheterodonta</taxon>
        <taxon>Unionida</taxon>
        <taxon>Unionoidea</taxon>
        <taxon>Unionidae</taxon>
        <taxon>Unioninae</taxon>
        <taxon>Sinanodonta</taxon>
    </lineage>
</organism>
<keyword evidence="2" id="KW-1133">Transmembrane helix</keyword>
<dbReference type="Proteomes" id="UP001634394">
    <property type="component" value="Unassembled WGS sequence"/>
</dbReference>
<dbReference type="EMBL" id="JBJQND010000016">
    <property type="protein sequence ID" value="KAL3847026.1"/>
    <property type="molecule type" value="Genomic_DNA"/>
</dbReference>
<dbReference type="Gene3D" id="1.20.1250.20">
    <property type="entry name" value="MFS general substrate transporter like domains"/>
    <property type="match status" value="2"/>
</dbReference>
<dbReference type="InterPro" id="IPR036259">
    <property type="entry name" value="MFS_trans_sf"/>
</dbReference>
<evidence type="ECO:0000259" key="3">
    <source>
        <dbReference type="PROSITE" id="PS50850"/>
    </source>
</evidence>
<dbReference type="Pfam" id="PF07690">
    <property type="entry name" value="MFS_1"/>
    <property type="match status" value="2"/>
</dbReference>
<feature type="transmembrane region" description="Helical" evidence="2">
    <location>
        <begin position="639"/>
        <end position="661"/>
    </location>
</feature>
<dbReference type="InterPro" id="IPR011701">
    <property type="entry name" value="MFS"/>
</dbReference>
<evidence type="ECO:0000256" key="1">
    <source>
        <dbReference type="ARBA" id="ARBA00004141"/>
    </source>
</evidence>
<protein>
    <recommendedName>
        <fullName evidence="3">Major facilitator superfamily (MFS) profile domain-containing protein</fullName>
    </recommendedName>
</protein>
<dbReference type="InterPro" id="IPR020846">
    <property type="entry name" value="MFS_dom"/>
</dbReference>
<feature type="transmembrane region" description="Helical" evidence="2">
    <location>
        <begin position="84"/>
        <end position="102"/>
    </location>
</feature>
<reference evidence="4 5" key="1">
    <citation type="submission" date="2024-11" db="EMBL/GenBank/DDBJ databases">
        <title>Chromosome-level genome assembly of the freshwater bivalve Anodonta woodiana.</title>
        <authorList>
            <person name="Chen X."/>
        </authorList>
    </citation>
    <scope>NUCLEOTIDE SEQUENCE [LARGE SCALE GENOMIC DNA]</scope>
    <source>
        <strain evidence="4">MN2024</strain>
        <tissue evidence="4">Gills</tissue>
    </source>
</reference>
<feature type="domain" description="Major facilitator superfamily (MFS) profile" evidence="3">
    <location>
        <begin position="512"/>
        <end position="700"/>
    </location>
</feature>
<dbReference type="CDD" id="cd17352">
    <property type="entry name" value="MFS_MCT_SLC16"/>
    <property type="match status" value="1"/>
</dbReference>
<sequence>MSSGPGASLPPDGGWGWMIVFGTFIIHFIFDGIFYSFGILFAEFVDYFHTSQSETSFIDSLAMAIPFLIGPFASILTNKFGCRIVAIIGSLILSSGFILTYFTPNLYFMYFSLGILPGLGYGMIYLPSIVILNQYFEKRRAFAVGVAVSGAGIGTFAFSPLIKTLIGMYSWRGTMLVLSGVTLNCFVCGALFQPLPELTKNIQPIARSGKPSKRDSVTVDPANITPENACNDNVFTACPKVMKVPLMHSNEASIGITSDDVDKVHTISFGKCNTSSVQDNHLACPKKVGSHVDLFDGYSETILMEDMKKPYNISLIRCNMSANRQEVVPEHISNQQNAKKKEIDEGFDKFARNSNYSQDEYIHGAASMLQSITVLPDATSDQSNINQNGQKIYSSSNKQYANAIELDNHHSLHEENNPQALPLQHFKVNQTFVGGKQGNDDALEPCATWSVSQVIDANKDNEGTSVSPLDNTESSSNNHKEHLVLCRCLTLSEKCAEQLRSVFQLSIMKNCIFVIFLVSHMFYAFGYYIPFVYIPVYAESIGIDIDLAAWIISALGITSTISRVISGFLSDLPNVNRLYLYSASLLICGVASTLVPLCGSFPLLMAYACIFGLFSGVTLTLISVLLVDLVGIDLLSEAFGIISLVEGVTSLAGPPLAGWLFDRTGNYTISFIMTGISIAVSGLTLLIIPCIQRRRKQGED</sequence>
<evidence type="ECO:0000256" key="2">
    <source>
        <dbReference type="SAM" id="Phobius"/>
    </source>
</evidence>
<feature type="transmembrane region" description="Helical" evidence="2">
    <location>
        <begin position="578"/>
        <end position="597"/>
    </location>
</feature>
<feature type="transmembrane region" description="Helical" evidence="2">
    <location>
        <begin position="667"/>
        <end position="688"/>
    </location>
</feature>
<keyword evidence="2" id="KW-0472">Membrane</keyword>
<comment type="subcellular location">
    <subcellularLocation>
        <location evidence="1">Membrane</location>
        <topology evidence="1">Multi-pass membrane protein</topology>
    </subcellularLocation>
</comment>
<accession>A0ABD3UC20</accession>
<keyword evidence="2" id="KW-0812">Transmembrane</keyword>
<feature type="transmembrane region" description="Helical" evidence="2">
    <location>
        <begin position="15"/>
        <end position="37"/>
    </location>
</feature>
<feature type="transmembrane region" description="Helical" evidence="2">
    <location>
        <begin position="57"/>
        <end position="77"/>
    </location>
</feature>
<feature type="transmembrane region" description="Helical" evidence="2">
    <location>
        <begin position="603"/>
        <end position="627"/>
    </location>
</feature>